<proteinExistence type="predicted"/>
<evidence type="ECO:0000313" key="3">
    <source>
        <dbReference type="Proteomes" id="UP001152561"/>
    </source>
</evidence>
<comment type="caution">
    <text evidence="2">The sequence shown here is derived from an EMBL/GenBank/DDBJ whole genome shotgun (WGS) entry which is preliminary data.</text>
</comment>
<accession>A0A9Q1N0W2</accession>
<name>A0A9Q1N0W2_9SOLA</name>
<evidence type="ECO:0000313" key="2">
    <source>
        <dbReference type="EMBL" id="KAJ8568982.1"/>
    </source>
</evidence>
<feature type="region of interest" description="Disordered" evidence="1">
    <location>
        <begin position="109"/>
        <end position="158"/>
    </location>
</feature>
<keyword evidence="3" id="KW-1185">Reference proteome</keyword>
<reference evidence="3" key="1">
    <citation type="journal article" date="2023" name="Proc. Natl. Acad. Sci. U.S.A.">
        <title>Genomic and structural basis for evolution of tropane alkaloid biosynthesis.</title>
        <authorList>
            <person name="Wanga Y.-J."/>
            <person name="Taina T."/>
            <person name="Yua J.-Y."/>
            <person name="Lia J."/>
            <person name="Xua B."/>
            <person name="Chenc J."/>
            <person name="D'Auriad J.C."/>
            <person name="Huanga J.-P."/>
            <person name="Huanga S.-X."/>
        </authorList>
    </citation>
    <scope>NUCLEOTIDE SEQUENCE [LARGE SCALE GENOMIC DNA]</scope>
    <source>
        <strain evidence="3">cv. KIB-2019</strain>
    </source>
</reference>
<dbReference type="AlphaFoldDB" id="A0A9Q1N0W2"/>
<evidence type="ECO:0000256" key="1">
    <source>
        <dbReference type="SAM" id="MobiDB-lite"/>
    </source>
</evidence>
<organism evidence="2 3">
    <name type="scientific">Anisodus acutangulus</name>
    <dbReference type="NCBI Taxonomy" id="402998"/>
    <lineage>
        <taxon>Eukaryota</taxon>
        <taxon>Viridiplantae</taxon>
        <taxon>Streptophyta</taxon>
        <taxon>Embryophyta</taxon>
        <taxon>Tracheophyta</taxon>
        <taxon>Spermatophyta</taxon>
        <taxon>Magnoliopsida</taxon>
        <taxon>eudicotyledons</taxon>
        <taxon>Gunneridae</taxon>
        <taxon>Pentapetalae</taxon>
        <taxon>asterids</taxon>
        <taxon>lamiids</taxon>
        <taxon>Solanales</taxon>
        <taxon>Solanaceae</taxon>
        <taxon>Solanoideae</taxon>
        <taxon>Hyoscyameae</taxon>
        <taxon>Anisodus</taxon>
    </lineage>
</organism>
<dbReference type="PANTHER" id="PTHR33233:SF17">
    <property type="entry name" value="DUF4283 DOMAIN-CONTAINING PROTEIN"/>
    <property type="match status" value="1"/>
</dbReference>
<dbReference type="PANTHER" id="PTHR33233">
    <property type="entry name" value="ENDONUCLEASE/EXONUCLEASE/PHOSPHATASE"/>
    <property type="match status" value="1"/>
</dbReference>
<dbReference type="Proteomes" id="UP001152561">
    <property type="component" value="Unassembled WGS sequence"/>
</dbReference>
<gene>
    <name evidence="2" type="ORF">K7X08_037197</name>
</gene>
<feature type="compositionally biased region" description="Polar residues" evidence="1">
    <location>
        <begin position="109"/>
        <end position="120"/>
    </location>
</feature>
<sequence>MLPILPELIEEEVEITEEARSWKNLFSGNRSAENGMTLSYFPPTIVNGIPTVQLKKEEVDSGFLPHFGNAEESRAQNLILLKSTRKLDTIVKPSSTQAMSDQQLQATSHVGTHKQATAKSPSLECHVKFPELRNGPAKQRRVQEKSGVQKSQVKKTQC</sequence>
<feature type="compositionally biased region" description="Polar residues" evidence="1">
    <location>
        <begin position="146"/>
        <end position="158"/>
    </location>
</feature>
<protein>
    <submittedName>
        <fullName evidence="2">Uncharacterized protein</fullName>
    </submittedName>
</protein>
<dbReference type="EMBL" id="JAJAGQ010000003">
    <property type="protein sequence ID" value="KAJ8568982.1"/>
    <property type="molecule type" value="Genomic_DNA"/>
</dbReference>